<comment type="similarity">
    <text evidence="7">Belongs to the TonB-dependent receptor family.</text>
</comment>
<gene>
    <name evidence="9" type="ORF">ICJ84_05345</name>
</gene>
<reference evidence="9" key="2">
    <citation type="submission" date="2020-09" db="EMBL/GenBank/DDBJ databases">
        <authorList>
            <person name="Wu Z."/>
        </authorList>
    </citation>
    <scope>NUCLEOTIDE SEQUENCE</scope>
    <source>
        <strain evidence="9">SC17</strain>
    </source>
</reference>
<sequence length="1063" mass="117209">MTKTFRKPRTSRVGLVGMFSTVLWLSAIVPQESVALSPNITKEVQQTISGTIVDADGLPMGGVNISVLGSQKGTMSDFDGNYTIAANAGDVLRFSFVGFKDQDVTVGNTAVINITMETDVSNLNEVVVMGYNSVEKRKLTGSVATVNAEELNEIPATSLGNAVAGRIAGVNITQTGGRPGRTSNINVRGAVIGEFVGSNAPLYVIDGVVGSKQLFDALDVSEVATVSVLKDAAATAVYGARASNGVILVTTKKGKGAPKVNFTSTIGTTEPTQNPEFNSAYEHALLMNARLKWQGVDPSNANYISDSELEYIKTLPNSSFIDEFAKSPILNRNAVTVSGSSDRVNYFLAGSIVKETAAFENLSFNKNNLRAKVGVDITDDLNVGLNISTSKNHDDGFYWRYNNGDEDYGDFYRTALRSGKWGPSVKDGLYVANFNGWNAGNIIDKGAGVTERDNNITNSLITVDYKVPFIKGLTAGLSYNRNIVRRDSYLFRKPLVDYTFATDPNNRFLLTDEIIGTRVRNDSGADSDSVYEFTDENQNYQLNAKLNYSNTFGVHSVGAFAVYEQAESEYEQFNATGREVTTELVPTLNGTNSDERRASGYKTEGGRLSAIGGFSYDYDGKYLISSNFRYDGSTKFDEGRRFGFFPSLSVGWIASKEAFFQETFDFIDFFKIRYSIGRTGDDSVSNGFPYVQRYNLSTGAVLGTNNNITSSTVIGTEATPLITWNNQTTYNFGLNFSVLDNRWETSLDIFKNKKRDLFGPRQLFIPESSGLTLSPDNYGGIDISGYEILSTFRDRINNDISYEVGFNLGYSKSKYATLDEPESTLPHLLKNGQAIDRIRTYVSDGIIRTQEQLDEIVASGFTQFGRAPRIGELLIRDIRGDRNTDPEQNTPDGKVDANDLEYIKGARSTAPVNYGIRFAFNYKNFHLQAFAQGFAGHQRFMPQAARFNLGSVGNADWSIWNDSWTPENPDASYPVYGGDEGFQYKPSTFFLRDADFLRLKQLNLAYDVPEGLLEKVGAKRLSIFVNSDNLFMIYRKIKEFDPETSGRGIPVNRSFSVGLNLTF</sequence>
<dbReference type="InterPro" id="IPR008969">
    <property type="entry name" value="CarboxyPept-like_regulatory"/>
</dbReference>
<evidence type="ECO:0000256" key="1">
    <source>
        <dbReference type="ARBA" id="ARBA00004571"/>
    </source>
</evidence>
<feature type="domain" description="TonB-dependent receptor plug" evidence="8">
    <location>
        <begin position="136"/>
        <end position="246"/>
    </location>
</feature>
<dbReference type="InterPro" id="IPR012910">
    <property type="entry name" value="Plug_dom"/>
</dbReference>
<evidence type="ECO:0000256" key="6">
    <source>
        <dbReference type="ARBA" id="ARBA00023237"/>
    </source>
</evidence>
<evidence type="ECO:0000256" key="3">
    <source>
        <dbReference type="ARBA" id="ARBA00022452"/>
    </source>
</evidence>
<comment type="caution">
    <text evidence="9">The sequence shown here is derived from an EMBL/GenBank/DDBJ whole genome shotgun (WGS) entry which is preliminary data.</text>
</comment>
<dbReference type="InterPro" id="IPR036942">
    <property type="entry name" value="Beta-barrel_TonB_sf"/>
</dbReference>
<dbReference type="RefSeq" id="WP_188215301.1">
    <property type="nucleotide sequence ID" value="NZ_BAABGH010000018.1"/>
</dbReference>
<evidence type="ECO:0000313" key="9">
    <source>
        <dbReference type="EMBL" id="MBD0834851.1"/>
    </source>
</evidence>
<keyword evidence="10" id="KW-1185">Reference proteome</keyword>
<comment type="subcellular location">
    <subcellularLocation>
        <location evidence="1 7">Cell outer membrane</location>
        <topology evidence="1 7">Multi-pass membrane protein</topology>
    </subcellularLocation>
</comment>
<dbReference type="InterPro" id="IPR039426">
    <property type="entry name" value="TonB-dep_rcpt-like"/>
</dbReference>
<dbReference type="InterPro" id="IPR023997">
    <property type="entry name" value="TonB-dep_OMP_SusC/RagA_CS"/>
</dbReference>
<dbReference type="SUPFAM" id="SSF56935">
    <property type="entry name" value="Porins"/>
    <property type="match status" value="1"/>
</dbReference>
<keyword evidence="4 7" id="KW-0812">Transmembrane</keyword>
<dbReference type="Proteomes" id="UP000602057">
    <property type="component" value="Unassembled WGS sequence"/>
</dbReference>
<organism evidence="9 10">
    <name type="scientific">Aestuariibaculum suncheonense</name>
    <dbReference type="NCBI Taxonomy" id="1028745"/>
    <lineage>
        <taxon>Bacteria</taxon>
        <taxon>Pseudomonadati</taxon>
        <taxon>Bacteroidota</taxon>
        <taxon>Flavobacteriia</taxon>
        <taxon>Flavobacteriales</taxon>
        <taxon>Flavobacteriaceae</taxon>
    </lineage>
</organism>
<dbReference type="SUPFAM" id="SSF49464">
    <property type="entry name" value="Carboxypeptidase regulatory domain-like"/>
    <property type="match status" value="1"/>
</dbReference>
<dbReference type="Gene3D" id="2.170.130.10">
    <property type="entry name" value="TonB-dependent receptor, plug domain"/>
    <property type="match status" value="1"/>
</dbReference>
<keyword evidence="5 7" id="KW-0472">Membrane</keyword>
<keyword evidence="2 7" id="KW-0813">Transport</keyword>
<dbReference type="NCBIfam" id="TIGR04056">
    <property type="entry name" value="OMP_RagA_SusC"/>
    <property type="match status" value="1"/>
</dbReference>
<evidence type="ECO:0000313" key="10">
    <source>
        <dbReference type="Proteomes" id="UP000602057"/>
    </source>
</evidence>
<keyword evidence="6 7" id="KW-0998">Cell outer membrane</keyword>
<dbReference type="InterPro" id="IPR037066">
    <property type="entry name" value="Plug_dom_sf"/>
</dbReference>
<dbReference type="GO" id="GO:0009279">
    <property type="term" value="C:cell outer membrane"/>
    <property type="evidence" value="ECO:0007669"/>
    <property type="project" value="UniProtKB-SubCell"/>
</dbReference>
<keyword evidence="3 7" id="KW-1134">Transmembrane beta strand</keyword>
<evidence type="ECO:0000256" key="5">
    <source>
        <dbReference type="ARBA" id="ARBA00023136"/>
    </source>
</evidence>
<name>A0A8J6Q6E3_9FLAO</name>
<evidence type="ECO:0000256" key="4">
    <source>
        <dbReference type="ARBA" id="ARBA00022692"/>
    </source>
</evidence>
<evidence type="ECO:0000259" key="8">
    <source>
        <dbReference type="Pfam" id="PF07715"/>
    </source>
</evidence>
<keyword evidence="9" id="KW-0675">Receptor</keyword>
<proteinExistence type="inferred from homology"/>
<evidence type="ECO:0000256" key="2">
    <source>
        <dbReference type="ARBA" id="ARBA00022448"/>
    </source>
</evidence>
<protein>
    <submittedName>
        <fullName evidence="9">TonB-dependent receptor</fullName>
    </submittedName>
</protein>
<accession>A0A8J6Q6E3</accession>
<dbReference type="PROSITE" id="PS52016">
    <property type="entry name" value="TONB_DEPENDENT_REC_3"/>
    <property type="match status" value="1"/>
</dbReference>
<dbReference type="Gene3D" id="2.60.40.1120">
    <property type="entry name" value="Carboxypeptidase-like, regulatory domain"/>
    <property type="match status" value="1"/>
</dbReference>
<dbReference type="AlphaFoldDB" id="A0A8J6Q6E3"/>
<dbReference type="Pfam" id="PF07715">
    <property type="entry name" value="Plug"/>
    <property type="match status" value="1"/>
</dbReference>
<reference evidence="9" key="1">
    <citation type="journal article" date="2013" name="Int. J. Syst. Evol. Microbiol.">
        <title>Aestuariibaculum suncheonense gen. nov., sp. nov., a marine bacterium of the family Flavobacteriaceae isolated from a tidal flat and emended descriptions of the genera Gaetbulibacter and Tamlana.</title>
        <authorList>
            <person name="Jeong S.H."/>
            <person name="Park M.S."/>
            <person name="Jin H.M."/>
            <person name="Lee K."/>
            <person name="Park W."/>
            <person name="Jeon C.O."/>
        </authorList>
    </citation>
    <scope>NUCLEOTIDE SEQUENCE</scope>
    <source>
        <strain evidence="9">SC17</strain>
    </source>
</reference>
<dbReference type="InterPro" id="IPR023996">
    <property type="entry name" value="TonB-dep_OMP_SusC/RagA"/>
</dbReference>
<dbReference type="Pfam" id="PF13715">
    <property type="entry name" value="CarbopepD_reg_2"/>
    <property type="match status" value="1"/>
</dbReference>
<dbReference type="NCBIfam" id="TIGR04057">
    <property type="entry name" value="SusC_RagA_signa"/>
    <property type="match status" value="1"/>
</dbReference>
<dbReference type="Gene3D" id="2.40.170.20">
    <property type="entry name" value="TonB-dependent receptor, beta-barrel domain"/>
    <property type="match status" value="1"/>
</dbReference>
<evidence type="ECO:0000256" key="7">
    <source>
        <dbReference type="PROSITE-ProRule" id="PRU01360"/>
    </source>
</evidence>
<dbReference type="EMBL" id="JACVXC010000001">
    <property type="protein sequence ID" value="MBD0834851.1"/>
    <property type="molecule type" value="Genomic_DNA"/>
</dbReference>